<organism evidence="2 3">
    <name type="scientific">Amanita muscaria (strain Koide BX008)</name>
    <dbReference type="NCBI Taxonomy" id="946122"/>
    <lineage>
        <taxon>Eukaryota</taxon>
        <taxon>Fungi</taxon>
        <taxon>Dikarya</taxon>
        <taxon>Basidiomycota</taxon>
        <taxon>Agaricomycotina</taxon>
        <taxon>Agaricomycetes</taxon>
        <taxon>Agaricomycetidae</taxon>
        <taxon>Agaricales</taxon>
        <taxon>Pluteineae</taxon>
        <taxon>Amanitaceae</taxon>
        <taxon>Amanita</taxon>
    </lineage>
</organism>
<protein>
    <submittedName>
        <fullName evidence="2">Uncharacterized protein</fullName>
    </submittedName>
</protein>
<sequence length="345" mass="38685">MDFFLAIPLSVDTSTTKQDLGIHHMILQMLSFAVGFFLFDKDLKLWSKQRTESHTRPSVEQAVLEAIDGLIKGIYDTSRTILGSLHSTNIEGQMEVFNVMPKILNYGRYLCNINCNLIDHSTLISLAQCISDTVSTQGLNLHALQEQARHFNQTVSLSLGLGLFDIWASLYTDEAAYPRGTIIRIDELASSLKKTLECVGLRKRTLDYLALATLPNTHGTDRGGISELGQELEHLLSGRSEQDGAKSSRHIGSTFLVVELSLLSLPTDDKLLEMLAKEFIDMATAMDNTSLLRVVPYKHLLWFLESGKVPLSLTSRMHVQWLYDVCGLREQAQEVRPQRFIQSST</sequence>
<dbReference type="InParanoid" id="A0A0C2TLH3"/>
<gene>
    <name evidence="2" type="ORF">M378DRAFT_993223</name>
</gene>
<dbReference type="HOGENOM" id="CLU_804029_0_0_1"/>
<evidence type="ECO:0000256" key="1">
    <source>
        <dbReference type="SAM" id="Phobius"/>
    </source>
</evidence>
<name>A0A0C2TLH3_AMAMK</name>
<dbReference type="AlphaFoldDB" id="A0A0C2TLH3"/>
<keyword evidence="1" id="KW-0812">Transmembrane</keyword>
<evidence type="ECO:0000313" key="3">
    <source>
        <dbReference type="Proteomes" id="UP000054549"/>
    </source>
</evidence>
<feature type="transmembrane region" description="Helical" evidence="1">
    <location>
        <begin position="20"/>
        <end position="39"/>
    </location>
</feature>
<reference evidence="2 3" key="1">
    <citation type="submission" date="2014-04" db="EMBL/GenBank/DDBJ databases">
        <title>Evolutionary Origins and Diversification of the Mycorrhizal Mutualists.</title>
        <authorList>
            <consortium name="DOE Joint Genome Institute"/>
            <consortium name="Mycorrhizal Genomics Consortium"/>
            <person name="Kohler A."/>
            <person name="Kuo A."/>
            <person name="Nagy L.G."/>
            <person name="Floudas D."/>
            <person name="Copeland A."/>
            <person name="Barry K.W."/>
            <person name="Cichocki N."/>
            <person name="Veneault-Fourrey C."/>
            <person name="LaButti K."/>
            <person name="Lindquist E.A."/>
            <person name="Lipzen A."/>
            <person name="Lundell T."/>
            <person name="Morin E."/>
            <person name="Murat C."/>
            <person name="Riley R."/>
            <person name="Ohm R."/>
            <person name="Sun H."/>
            <person name="Tunlid A."/>
            <person name="Henrissat B."/>
            <person name="Grigoriev I.V."/>
            <person name="Hibbett D.S."/>
            <person name="Martin F."/>
        </authorList>
    </citation>
    <scope>NUCLEOTIDE SEQUENCE [LARGE SCALE GENOMIC DNA]</scope>
    <source>
        <strain evidence="2 3">Koide BX008</strain>
    </source>
</reference>
<dbReference type="STRING" id="946122.A0A0C2TLH3"/>
<accession>A0A0C2TLH3</accession>
<keyword evidence="3" id="KW-1185">Reference proteome</keyword>
<keyword evidence="1" id="KW-1133">Transmembrane helix</keyword>
<dbReference type="Proteomes" id="UP000054549">
    <property type="component" value="Unassembled WGS sequence"/>
</dbReference>
<proteinExistence type="predicted"/>
<keyword evidence="1" id="KW-0472">Membrane</keyword>
<dbReference type="EMBL" id="KN818230">
    <property type="protein sequence ID" value="KIL67964.1"/>
    <property type="molecule type" value="Genomic_DNA"/>
</dbReference>
<evidence type="ECO:0000313" key="2">
    <source>
        <dbReference type="EMBL" id="KIL67964.1"/>
    </source>
</evidence>